<reference evidence="1" key="1">
    <citation type="submission" date="2021-01" db="EMBL/GenBank/DDBJ databases">
        <title>Whole genome shotgun sequence of Actinoplanes ferrugineus NBRC 15555.</title>
        <authorList>
            <person name="Komaki H."/>
            <person name="Tamura T."/>
        </authorList>
    </citation>
    <scope>NUCLEOTIDE SEQUENCE</scope>
    <source>
        <strain evidence="1">NBRC 15555</strain>
    </source>
</reference>
<gene>
    <name evidence="1" type="ORF">Afe05nite_12070</name>
</gene>
<proteinExistence type="predicted"/>
<sequence length="59" mass="6547">MGELEQLGKVFVGSSKDLENLRLTEADTIRKHLGAGPLEDIWHARTLQTFHLGRAFGGE</sequence>
<organism evidence="1 2">
    <name type="scientific">Paractinoplanes ferrugineus</name>
    <dbReference type="NCBI Taxonomy" id="113564"/>
    <lineage>
        <taxon>Bacteria</taxon>
        <taxon>Bacillati</taxon>
        <taxon>Actinomycetota</taxon>
        <taxon>Actinomycetes</taxon>
        <taxon>Micromonosporales</taxon>
        <taxon>Micromonosporaceae</taxon>
        <taxon>Paractinoplanes</taxon>
    </lineage>
</organism>
<evidence type="ECO:0000313" key="2">
    <source>
        <dbReference type="Proteomes" id="UP000598174"/>
    </source>
</evidence>
<evidence type="ECO:0000313" key="1">
    <source>
        <dbReference type="EMBL" id="GIE09367.1"/>
    </source>
</evidence>
<dbReference type="AlphaFoldDB" id="A0A919IX00"/>
<keyword evidence="2" id="KW-1185">Reference proteome</keyword>
<dbReference type="Proteomes" id="UP000598174">
    <property type="component" value="Unassembled WGS sequence"/>
</dbReference>
<name>A0A919IX00_9ACTN</name>
<comment type="caution">
    <text evidence="1">The sequence shown here is derived from an EMBL/GenBank/DDBJ whole genome shotgun (WGS) entry which is preliminary data.</text>
</comment>
<dbReference type="EMBL" id="BOMM01000008">
    <property type="protein sequence ID" value="GIE09367.1"/>
    <property type="molecule type" value="Genomic_DNA"/>
</dbReference>
<protein>
    <submittedName>
        <fullName evidence="1">Uncharacterized protein</fullName>
    </submittedName>
</protein>
<accession>A0A919IX00</accession>